<keyword evidence="5" id="KW-1185">Reference proteome</keyword>
<feature type="compositionally biased region" description="Acidic residues" evidence="2">
    <location>
        <begin position="110"/>
        <end position="124"/>
    </location>
</feature>
<feature type="coiled-coil region" evidence="1">
    <location>
        <begin position="42"/>
        <end position="69"/>
    </location>
</feature>
<evidence type="ECO:0000256" key="2">
    <source>
        <dbReference type="SAM" id="MobiDB-lite"/>
    </source>
</evidence>
<feature type="transmembrane region" description="Helical" evidence="3">
    <location>
        <begin position="21"/>
        <end position="42"/>
    </location>
</feature>
<gene>
    <name evidence="4" type="ORF">OBO34_17235</name>
</gene>
<protein>
    <submittedName>
        <fullName evidence="4">Type II secretion system GspH family protein</fullName>
    </submittedName>
</protein>
<name>A0A9J6QX62_9FIRM</name>
<comment type="caution">
    <text evidence="4">The sequence shown here is derived from an EMBL/GenBank/DDBJ whole genome shotgun (WGS) entry which is preliminary data.</text>
</comment>
<accession>A0A9J6QX62</accession>
<dbReference type="Proteomes" id="UP001065549">
    <property type="component" value="Unassembled WGS sequence"/>
</dbReference>
<evidence type="ECO:0000256" key="1">
    <source>
        <dbReference type="SAM" id="Coils"/>
    </source>
</evidence>
<dbReference type="RefSeq" id="WP_253020322.1">
    <property type="nucleotide sequence ID" value="NZ_JAOSHN010000008.1"/>
</dbReference>
<proteinExistence type="predicted"/>
<reference evidence="4" key="1">
    <citation type="submission" date="2022-09" db="EMBL/GenBank/DDBJ databases">
        <title>Culturomic study of gut microbiota in children with autism spectrum disorder.</title>
        <authorList>
            <person name="Efimov B.A."/>
            <person name="Chaplin A.V."/>
            <person name="Sokolova S.R."/>
            <person name="Pikina A.P."/>
            <person name="Korzhanova M."/>
            <person name="Belova V."/>
            <person name="Korostin D."/>
        </authorList>
    </citation>
    <scope>NUCLEOTIDE SEQUENCE</scope>
    <source>
        <strain evidence="4">ASD5510</strain>
    </source>
</reference>
<organism evidence="4 5">
    <name type="scientific">Hominibacterium faecale</name>
    <dbReference type="NCBI Taxonomy" id="2839743"/>
    <lineage>
        <taxon>Bacteria</taxon>
        <taxon>Bacillati</taxon>
        <taxon>Bacillota</taxon>
        <taxon>Clostridia</taxon>
        <taxon>Peptostreptococcales</taxon>
        <taxon>Anaerovoracaceae</taxon>
        <taxon>Hominibacterium</taxon>
    </lineage>
</organism>
<dbReference type="EMBL" id="JAOSHN010000008">
    <property type="protein sequence ID" value="MCU7380085.1"/>
    <property type="molecule type" value="Genomic_DNA"/>
</dbReference>
<evidence type="ECO:0000313" key="4">
    <source>
        <dbReference type="EMBL" id="MCU7380085.1"/>
    </source>
</evidence>
<keyword evidence="3" id="KW-1133">Transmembrane helix</keyword>
<feature type="region of interest" description="Disordered" evidence="2">
    <location>
        <begin position="108"/>
        <end position="130"/>
    </location>
</feature>
<keyword evidence="3" id="KW-0812">Transmembrane</keyword>
<evidence type="ECO:0000256" key="3">
    <source>
        <dbReference type="SAM" id="Phobius"/>
    </source>
</evidence>
<keyword evidence="1" id="KW-0175">Coiled coil</keyword>
<keyword evidence="3" id="KW-0472">Membrane</keyword>
<evidence type="ECO:0000313" key="5">
    <source>
        <dbReference type="Proteomes" id="UP001065549"/>
    </source>
</evidence>
<sequence length="243" mass="26787">MGNRKRQPIKQIRMNKKGETLVETIVSFVIVIIALGAITALISSATTMNRKAQEKSDKIEAEATKVEQNAGQDEAEGTLDVSIGGQTVAMEIKVKSADLFTYFTYVPGEIEPDPGEEPEEPPDQDEIKNAVDWPDPEDVGENSLVSFPMGTIVKYNKEYYVAVQDTHVTKAQAAAGPSQHNSFAKFTGTILTDEDLNASDYFDKVYTGDLYRGKDGKLYVYAGPGGSWYWPPTVTLQNWFEAS</sequence>
<dbReference type="AlphaFoldDB" id="A0A9J6QX62"/>